<accession>A0A9J6P7K2</accession>
<dbReference type="InterPro" id="IPR011856">
    <property type="entry name" value="tRNA_endonuc-like_dom_sf"/>
</dbReference>
<dbReference type="GO" id="GO:0009307">
    <property type="term" value="P:DNA restriction-modification system"/>
    <property type="evidence" value="ECO:0007669"/>
    <property type="project" value="InterPro"/>
</dbReference>
<keyword evidence="1" id="KW-0472">Membrane</keyword>
<protein>
    <submittedName>
        <fullName evidence="3">Restriction endonuclease</fullName>
    </submittedName>
</protein>
<dbReference type="InterPro" id="IPR007560">
    <property type="entry name" value="Restrct_endonuc_IV_Mrr"/>
</dbReference>
<dbReference type="GO" id="GO:0015666">
    <property type="term" value="F:restriction endodeoxyribonuclease activity"/>
    <property type="evidence" value="ECO:0007669"/>
    <property type="project" value="TreeGrafter"/>
</dbReference>
<dbReference type="InterPro" id="IPR011335">
    <property type="entry name" value="Restrct_endonuc-II-like"/>
</dbReference>
<dbReference type="Pfam" id="PF04471">
    <property type="entry name" value="Mrr_cat"/>
    <property type="match status" value="1"/>
</dbReference>
<keyword evidence="3" id="KW-0255">Endonuclease</keyword>
<dbReference type="Proteomes" id="UP001056429">
    <property type="component" value="Unassembled WGS sequence"/>
</dbReference>
<name>A0A9J6P7K2_9CLOT</name>
<dbReference type="InterPro" id="IPR052906">
    <property type="entry name" value="Type_IV_Methyl-Rstrct_Enzyme"/>
</dbReference>
<keyword evidence="1" id="KW-1133">Transmembrane helix</keyword>
<dbReference type="Gene3D" id="3.40.1350.10">
    <property type="match status" value="1"/>
</dbReference>
<dbReference type="PANTHER" id="PTHR30015:SF7">
    <property type="entry name" value="TYPE IV METHYL-DIRECTED RESTRICTION ENZYME ECOKMRR"/>
    <property type="match status" value="1"/>
</dbReference>
<keyword evidence="3" id="KW-0540">Nuclease</keyword>
<dbReference type="EMBL" id="JAGSOJ010000005">
    <property type="protein sequence ID" value="MCM1992268.1"/>
    <property type="molecule type" value="Genomic_DNA"/>
</dbReference>
<reference evidence="3" key="1">
    <citation type="journal article" date="2021" name="mSystems">
        <title>Bacteria and Archaea Synergistically Convert Glycine Betaine to Biogenic Methane in the Formosa Cold Seep of the South China Sea.</title>
        <authorList>
            <person name="Li L."/>
            <person name="Zhang W."/>
            <person name="Zhang S."/>
            <person name="Song L."/>
            <person name="Sun Q."/>
            <person name="Zhang H."/>
            <person name="Xiang H."/>
            <person name="Dong X."/>
        </authorList>
    </citation>
    <scope>NUCLEOTIDE SEQUENCE</scope>
    <source>
        <strain evidence="3">ZWT</strain>
    </source>
</reference>
<feature type="transmembrane region" description="Helical" evidence="1">
    <location>
        <begin position="6"/>
        <end position="29"/>
    </location>
</feature>
<dbReference type="RefSeq" id="WP_250861428.1">
    <property type="nucleotide sequence ID" value="NZ_JAGSOJ010000005.1"/>
</dbReference>
<feature type="domain" description="Restriction endonuclease type IV Mrr" evidence="2">
    <location>
        <begin position="48"/>
        <end position="157"/>
    </location>
</feature>
<keyword evidence="3" id="KW-0378">Hydrolase</keyword>
<dbReference type="PANTHER" id="PTHR30015">
    <property type="entry name" value="MRR RESTRICTION SYSTEM PROTEIN"/>
    <property type="match status" value="1"/>
</dbReference>
<keyword evidence="4" id="KW-1185">Reference proteome</keyword>
<evidence type="ECO:0000313" key="4">
    <source>
        <dbReference type="Proteomes" id="UP001056429"/>
    </source>
</evidence>
<dbReference type="GO" id="GO:0003677">
    <property type="term" value="F:DNA binding"/>
    <property type="evidence" value="ECO:0007669"/>
    <property type="project" value="InterPro"/>
</dbReference>
<sequence>MNTSVLTITVLSIILIACILLYKISSFVFKRKKSSLSHKESLKIKNKLKSMTPRQYEIFCSNLFALMGYKVLITKESNDGGKDIVLRKLNKVYYVECKCFTNSQVSRPIAQKLVGALVGDKLPPRNGIIITTTAYSKGCIEYSKSVGLKLIDLNETINIVSSFDPKKRKQLI</sequence>
<organism evidence="3 4">
    <name type="scientific">Oceanirhabdus seepicola</name>
    <dbReference type="NCBI Taxonomy" id="2828781"/>
    <lineage>
        <taxon>Bacteria</taxon>
        <taxon>Bacillati</taxon>
        <taxon>Bacillota</taxon>
        <taxon>Clostridia</taxon>
        <taxon>Eubacteriales</taxon>
        <taxon>Clostridiaceae</taxon>
        <taxon>Oceanirhabdus</taxon>
    </lineage>
</organism>
<proteinExistence type="predicted"/>
<evidence type="ECO:0000313" key="3">
    <source>
        <dbReference type="EMBL" id="MCM1992268.1"/>
    </source>
</evidence>
<comment type="caution">
    <text evidence="3">The sequence shown here is derived from an EMBL/GenBank/DDBJ whole genome shotgun (WGS) entry which is preliminary data.</text>
</comment>
<reference evidence="3" key="2">
    <citation type="submission" date="2021-04" db="EMBL/GenBank/DDBJ databases">
        <authorList>
            <person name="Dong X."/>
        </authorList>
    </citation>
    <scope>NUCLEOTIDE SEQUENCE</scope>
    <source>
        <strain evidence="3">ZWT</strain>
    </source>
</reference>
<keyword evidence="1" id="KW-0812">Transmembrane</keyword>
<evidence type="ECO:0000259" key="2">
    <source>
        <dbReference type="Pfam" id="PF04471"/>
    </source>
</evidence>
<gene>
    <name evidence="3" type="ORF">KDK92_21300</name>
</gene>
<dbReference type="AlphaFoldDB" id="A0A9J6P7K2"/>
<dbReference type="SUPFAM" id="SSF52980">
    <property type="entry name" value="Restriction endonuclease-like"/>
    <property type="match status" value="1"/>
</dbReference>
<evidence type="ECO:0000256" key="1">
    <source>
        <dbReference type="SAM" id="Phobius"/>
    </source>
</evidence>